<name>A0ABV0Z8A7_9TELE</name>
<evidence type="ECO:0000313" key="2">
    <source>
        <dbReference type="EMBL" id="MEQ2302276.1"/>
    </source>
</evidence>
<dbReference type="EMBL" id="JAHRIP010056657">
    <property type="protein sequence ID" value="MEQ2302276.1"/>
    <property type="molecule type" value="Genomic_DNA"/>
</dbReference>
<keyword evidence="3" id="KW-1185">Reference proteome</keyword>
<sequence length="96" mass="10860">MQATVEAEILRPRFFFRSLSAFRPASCDKQAESSSPAVTATPTPPPTCCSRHLTDSQKELWNNKHLLLSRRNIIQNIAGILERMLTHSPPRSYLQP</sequence>
<dbReference type="Proteomes" id="UP001469553">
    <property type="component" value="Unassembled WGS sequence"/>
</dbReference>
<accession>A0ABV0Z8A7</accession>
<comment type="caution">
    <text evidence="2">The sequence shown here is derived from an EMBL/GenBank/DDBJ whole genome shotgun (WGS) entry which is preliminary data.</text>
</comment>
<evidence type="ECO:0000256" key="1">
    <source>
        <dbReference type="SAM" id="MobiDB-lite"/>
    </source>
</evidence>
<feature type="region of interest" description="Disordered" evidence="1">
    <location>
        <begin position="29"/>
        <end position="51"/>
    </location>
</feature>
<protein>
    <submittedName>
        <fullName evidence="2">Uncharacterized protein</fullName>
    </submittedName>
</protein>
<proteinExistence type="predicted"/>
<evidence type="ECO:0000313" key="3">
    <source>
        <dbReference type="Proteomes" id="UP001469553"/>
    </source>
</evidence>
<reference evidence="2 3" key="1">
    <citation type="submission" date="2021-06" db="EMBL/GenBank/DDBJ databases">
        <authorList>
            <person name="Palmer J.M."/>
        </authorList>
    </citation>
    <scope>NUCLEOTIDE SEQUENCE [LARGE SCALE GENOMIC DNA]</scope>
    <source>
        <strain evidence="2 3">AS_MEX2019</strain>
        <tissue evidence="2">Muscle</tissue>
    </source>
</reference>
<gene>
    <name evidence="2" type="ORF">AMECASPLE_005128</name>
</gene>
<organism evidence="2 3">
    <name type="scientific">Ameca splendens</name>
    <dbReference type="NCBI Taxonomy" id="208324"/>
    <lineage>
        <taxon>Eukaryota</taxon>
        <taxon>Metazoa</taxon>
        <taxon>Chordata</taxon>
        <taxon>Craniata</taxon>
        <taxon>Vertebrata</taxon>
        <taxon>Euteleostomi</taxon>
        <taxon>Actinopterygii</taxon>
        <taxon>Neopterygii</taxon>
        <taxon>Teleostei</taxon>
        <taxon>Neoteleostei</taxon>
        <taxon>Acanthomorphata</taxon>
        <taxon>Ovalentaria</taxon>
        <taxon>Atherinomorphae</taxon>
        <taxon>Cyprinodontiformes</taxon>
        <taxon>Goodeidae</taxon>
        <taxon>Ameca</taxon>
    </lineage>
</organism>